<reference evidence="2 3" key="1">
    <citation type="journal article" date="2019" name="Int. J. Syst. Evol. Microbiol.">
        <title>The Global Catalogue of Microorganisms (GCM) 10K type strain sequencing project: providing services to taxonomists for standard genome sequencing and annotation.</title>
        <authorList>
            <consortium name="The Broad Institute Genomics Platform"/>
            <consortium name="The Broad Institute Genome Sequencing Center for Infectious Disease"/>
            <person name="Wu L."/>
            <person name="Ma J."/>
        </authorList>
    </citation>
    <scope>NUCLEOTIDE SEQUENCE [LARGE SCALE GENOMIC DNA]</scope>
    <source>
        <strain evidence="2 3">JCM 6833</strain>
    </source>
</reference>
<comment type="caution">
    <text evidence="2">The sequence shown here is derived from an EMBL/GenBank/DDBJ whole genome shotgun (WGS) entry which is preliminary data.</text>
</comment>
<evidence type="ECO:0000313" key="3">
    <source>
        <dbReference type="Proteomes" id="UP001501509"/>
    </source>
</evidence>
<dbReference type="RefSeq" id="WP_344544323.1">
    <property type="nucleotide sequence ID" value="NZ_BAAATD010000006.1"/>
</dbReference>
<accession>A0ABN3PZY5</accession>
<dbReference type="EMBL" id="BAAATD010000006">
    <property type="protein sequence ID" value="GAA2608564.1"/>
    <property type="molecule type" value="Genomic_DNA"/>
</dbReference>
<feature type="domain" description="DUF397" evidence="1">
    <location>
        <begin position="23"/>
        <end position="73"/>
    </location>
</feature>
<organism evidence="2 3">
    <name type="scientific">Actinomadura fulvescens</name>
    <dbReference type="NCBI Taxonomy" id="46160"/>
    <lineage>
        <taxon>Bacteria</taxon>
        <taxon>Bacillati</taxon>
        <taxon>Actinomycetota</taxon>
        <taxon>Actinomycetes</taxon>
        <taxon>Streptosporangiales</taxon>
        <taxon>Thermomonosporaceae</taxon>
        <taxon>Actinomadura</taxon>
    </lineage>
</organism>
<keyword evidence="3" id="KW-1185">Reference proteome</keyword>
<dbReference type="Proteomes" id="UP001501509">
    <property type="component" value="Unassembled WGS sequence"/>
</dbReference>
<gene>
    <name evidence="2" type="ORF">GCM10010411_48480</name>
</gene>
<evidence type="ECO:0000259" key="1">
    <source>
        <dbReference type="Pfam" id="PF04149"/>
    </source>
</evidence>
<evidence type="ECO:0000313" key="2">
    <source>
        <dbReference type="EMBL" id="GAA2608564.1"/>
    </source>
</evidence>
<dbReference type="Pfam" id="PF04149">
    <property type="entry name" value="DUF397"/>
    <property type="match status" value="1"/>
</dbReference>
<dbReference type="InterPro" id="IPR007278">
    <property type="entry name" value="DUF397"/>
</dbReference>
<proteinExistence type="predicted"/>
<name>A0ABN3PZY5_9ACTN</name>
<sequence>MQDYRPWMGIERGGGGGSPGGVVWRKSTYTREGHCVEVADLGLVIGVRDSKAPGRPRLELDRAELRALAGRIKAGELDL</sequence>
<protein>
    <recommendedName>
        <fullName evidence="1">DUF397 domain-containing protein</fullName>
    </recommendedName>
</protein>